<sequence>MLEEERERRHKVRNNNNVNNMEVRKKNLTEGAAVQDRERYNLRPRKKQDQETRPTSKVKSDQARNSRGENYRPYIREQTRSRSRKTNNKEILQKSSQEMRRGEKKNITLSLEALVGNAKP</sequence>
<organism evidence="2 3">
    <name type="scientific">Trichonephila inaurata madagascariensis</name>
    <dbReference type="NCBI Taxonomy" id="2747483"/>
    <lineage>
        <taxon>Eukaryota</taxon>
        <taxon>Metazoa</taxon>
        <taxon>Ecdysozoa</taxon>
        <taxon>Arthropoda</taxon>
        <taxon>Chelicerata</taxon>
        <taxon>Arachnida</taxon>
        <taxon>Araneae</taxon>
        <taxon>Araneomorphae</taxon>
        <taxon>Entelegynae</taxon>
        <taxon>Araneoidea</taxon>
        <taxon>Nephilidae</taxon>
        <taxon>Trichonephila</taxon>
        <taxon>Trichonephila inaurata</taxon>
    </lineage>
</organism>
<comment type="caution">
    <text evidence="2">The sequence shown here is derived from an EMBL/GenBank/DDBJ whole genome shotgun (WGS) entry which is preliminary data.</text>
</comment>
<evidence type="ECO:0000313" key="2">
    <source>
        <dbReference type="EMBL" id="GFY40568.1"/>
    </source>
</evidence>
<gene>
    <name evidence="2" type="ORF">TNIN_428061</name>
</gene>
<dbReference type="EMBL" id="BMAV01001984">
    <property type="protein sequence ID" value="GFY40568.1"/>
    <property type="molecule type" value="Genomic_DNA"/>
</dbReference>
<feature type="region of interest" description="Disordered" evidence="1">
    <location>
        <begin position="1"/>
        <end position="106"/>
    </location>
</feature>
<feature type="compositionally biased region" description="Basic and acidic residues" evidence="1">
    <location>
        <begin position="35"/>
        <end position="80"/>
    </location>
</feature>
<dbReference type="AlphaFoldDB" id="A0A8X6WSJ5"/>
<dbReference type="Proteomes" id="UP000886998">
    <property type="component" value="Unassembled WGS sequence"/>
</dbReference>
<feature type="compositionally biased region" description="Basic and acidic residues" evidence="1">
    <location>
        <begin position="87"/>
        <end position="106"/>
    </location>
</feature>
<proteinExistence type="predicted"/>
<evidence type="ECO:0000313" key="3">
    <source>
        <dbReference type="Proteomes" id="UP000886998"/>
    </source>
</evidence>
<name>A0A8X6WSJ5_9ARAC</name>
<keyword evidence="3" id="KW-1185">Reference proteome</keyword>
<protein>
    <submittedName>
        <fullName evidence="2">Uncharacterized protein</fullName>
    </submittedName>
</protein>
<accession>A0A8X6WSJ5</accession>
<reference evidence="2" key="1">
    <citation type="submission" date="2020-08" db="EMBL/GenBank/DDBJ databases">
        <title>Multicomponent nature underlies the extraordinary mechanical properties of spider dragline silk.</title>
        <authorList>
            <person name="Kono N."/>
            <person name="Nakamura H."/>
            <person name="Mori M."/>
            <person name="Yoshida Y."/>
            <person name="Ohtoshi R."/>
            <person name="Malay A.D."/>
            <person name="Moran D.A.P."/>
            <person name="Tomita M."/>
            <person name="Numata K."/>
            <person name="Arakawa K."/>
        </authorList>
    </citation>
    <scope>NUCLEOTIDE SEQUENCE</scope>
</reference>
<evidence type="ECO:0000256" key="1">
    <source>
        <dbReference type="SAM" id="MobiDB-lite"/>
    </source>
</evidence>